<comment type="similarity">
    <text evidence="2 5">Belongs to the glycosyltransferase 10 family.</text>
</comment>
<feature type="domain" description="Fucosyltransferase C-terminal" evidence="7">
    <location>
        <begin position="1020"/>
        <end position="1149"/>
    </location>
</feature>
<name>A0A9P6UQC3_9FUNG</name>
<dbReference type="InterPro" id="IPR055270">
    <property type="entry name" value="Glyco_tran_10_C"/>
</dbReference>
<dbReference type="OrthoDB" id="427096at2759"/>
<comment type="caution">
    <text evidence="8">The sequence shown here is derived from an EMBL/GenBank/DDBJ whole genome shotgun (WGS) entry which is preliminary data.</text>
</comment>
<evidence type="ECO:0000256" key="2">
    <source>
        <dbReference type="ARBA" id="ARBA00008919"/>
    </source>
</evidence>
<dbReference type="SUPFAM" id="SSF53756">
    <property type="entry name" value="UDP-Glycosyltransferase/glycogen phosphorylase"/>
    <property type="match status" value="1"/>
</dbReference>
<comment type="pathway">
    <text evidence="1">Protein modification; protein glycosylation.</text>
</comment>
<evidence type="ECO:0000256" key="6">
    <source>
        <dbReference type="SAM" id="MobiDB-lite"/>
    </source>
</evidence>
<dbReference type="SUPFAM" id="SSF52047">
    <property type="entry name" value="RNI-like"/>
    <property type="match status" value="1"/>
</dbReference>
<gene>
    <name evidence="8" type="primary">FUT11</name>
    <name evidence="8" type="ORF">BGZ99_007666</name>
</gene>
<feature type="region of interest" description="Disordered" evidence="6">
    <location>
        <begin position="542"/>
        <end position="564"/>
    </location>
</feature>
<comment type="subcellular location">
    <subcellularLocation>
        <location evidence="5">Golgi apparatus</location>
        <location evidence="5">Golgi stack membrane</location>
        <topology evidence="5">Single-pass type II membrane protein</topology>
    </subcellularLocation>
</comment>
<dbReference type="InterPro" id="IPR001503">
    <property type="entry name" value="Glyco_trans_10"/>
</dbReference>
<feature type="region of interest" description="Disordered" evidence="6">
    <location>
        <begin position="1"/>
        <end position="74"/>
    </location>
</feature>
<evidence type="ECO:0000313" key="8">
    <source>
        <dbReference type="EMBL" id="KAG0315138.1"/>
    </source>
</evidence>
<feature type="compositionally biased region" description="Basic residues" evidence="6">
    <location>
        <begin position="1"/>
        <end position="19"/>
    </location>
</feature>
<reference evidence="8" key="1">
    <citation type="journal article" date="2020" name="Fungal Divers.">
        <title>Resolving the Mortierellaceae phylogeny through synthesis of multi-gene phylogenetics and phylogenomics.</title>
        <authorList>
            <person name="Vandepol N."/>
            <person name="Liber J."/>
            <person name="Desiro A."/>
            <person name="Na H."/>
            <person name="Kennedy M."/>
            <person name="Barry K."/>
            <person name="Grigoriev I.V."/>
            <person name="Miller A.N."/>
            <person name="O'Donnell K."/>
            <person name="Stajich J.E."/>
            <person name="Bonito G."/>
        </authorList>
    </citation>
    <scope>NUCLEOTIDE SEQUENCE</scope>
    <source>
        <strain evidence="8">REB-010B</strain>
    </source>
</reference>
<feature type="compositionally biased region" description="Basic residues" evidence="6">
    <location>
        <begin position="30"/>
        <end position="47"/>
    </location>
</feature>
<dbReference type="Gene3D" id="3.40.50.11660">
    <property type="entry name" value="Glycosyl transferase family 10, C-terminal domain"/>
    <property type="match status" value="1"/>
</dbReference>
<dbReference type="Gene3D" id="3.80.10.10">
    <property type="entry name" value="Ribonuclease Inhibitor"/>
    <property type="match status" value="2"/>
</dbReference>
<evidence type="ECO:0000313" key="9">
    <source>
        <dbReference type="Proteomes" id="UP000738325"/>
    </source>
</evidence>
<dbReference type="GO" id="GO:0032580">
    <property type="term" value="C:Golgi cisterna membrane"/>
    <property type="evidence" value="ECO:0007669"/>
    <property type="project" value="UniProtKB-SubCell"/>
</dbReference>
<evidence type="ECO:0000256" key="5">
    <source>
        <dbReference type="RuleBase" id="RU003832"/>
    </source>
</evidence>
<evidence type="ECO:0000256" key="4">
    <source>
        <dbReference type="ARBA" id="ARBA00022679"/>
    </source>
</evidence>
<dbReference type="PANTHER" id="PTHR11929:SF194">
    <property type="entry name" value="ALPHA-(1,3)-FUCOSYLTRANSFERASE 10"/>
    <property type="match status" value="1"/>
</dbReference>
<evidence type="ECO:0000256" key="3">
    <source>
        <dbReference type="ARBA" id="ARBA00022676"/>
    </source>
</evidence>
<feature type="region of interest" description="Disordered" evidence="6">
    <location>
        <begin position="456"/>
        <end position="479"/>
    </location>
</feature>
<dbReference type="Proteomes" id="UP000738325">
    <property type="component" value="Unassembled WGS sequence"/>
</dbReference>
<feature type="compositionally biased region" description="Polar residues" evidence="6">
    <location>
        <begin position="785"/>
        <end position="794"/>
    </location>
</feature>
<keyword evidence="4 5" id="KW-0808">Transferase</keyword>
<dbReference type="InterPro" id="IPR038577">
    <property type="entry name" value="GT10-like_C_sf"/>
</dbReference>
<keyword evidence="9" id="KW-1185">Reference proteome</keyword>
<dbReference type="PANTHER" id="PTHR11929">
    <property type="entry name" value="ALPHA- 1,3 -FUCOSYLTRANSFERASE"/>
    <property type="match status" value="1"/>
</dbReference>
<sequence length="1404" mass="156158">MPPKKRRGSSGKATNKRSRSNQTLVEASNKRKRRTGLSRTLKPRRRNQGSDGDDDDHNSEDTEDSEQDIETVKDYEDAVRRRILTSTTNRYDDAAATDQDQLVFAADLMMPASNLQHPWRQDQLRQPRVVYSLGTFCLYAIAKNFKYLATDPQMDADANNHSLQQQKLSEIDSLYQQLRRRRLQFSKQQRRGARFRDEIKQLPFYISAKLFNLLKHARPELLSSKIWTTLFFPAGGNYSYPTELDLDGLISSQVTDTILRAHILHTLQLGPQLERVNLNQMVGLSDNVIAQLVGACTRMARLSLKGCTKVGDLTLANLPGHSLRELNISFVAAPTAKGIKRLILECRELRVLKMAGVANIKDGLFVELDGELSPTEGDSNSNTGPSMVESLLPPLHALENLKISSTKLGDRGLRVLLALCGRTLKRLDISSTNVTRVATIADHCFIQDDSCMTAGPSTKQVAQDQSKRGPSGTNSKIRTTTSLEKLNLTRLKLHSPTDLLKALSKMPQNSLHTLLMGYLSCGQVQLRDDLFNKVADLLEQSATSGSRDPGCDRMDGLQAPSPPLPASKLVLRPHPFAPLALPTLLPSRQEYHLHTLSLFGNPQIGLSKQYDSGLYLLLRRLAPYLRRLELGYTSCRTSILEGLLCASKHVEEGEQVQRDIDNDDVNGDDVYIFDHDPDDATILLTDNYVLEELGLDETPMDDMAVMVLSRFRRLKRLSLTNTKIGQEAVEIVVEGCPDLISLDLTSCRGIPLLHRRTLLSEKHTNKDSMPVTPSTPAATSHDGTDSNTGTSKTLTSKKMIVPDYPVLWWTLPKSTSTSNPTAIDGALPFVLSDCGFEYTCTFSQDRGQLSGGDRKKSKKSKKSQTPSVVVFEGSRIDTADFPATRDPAQAWVLHTEYDVLNDPVRTKMLAGLAFTHLWSYSLDADIIETHFLPSSPLSSPSSSVAAGSSQQATGQLAINNRDMFLEAIVSPPTVDLTEKNRLRARSKQQGGKASAVWIVDDNGWREEGVTGESNDCKDSPSGRENYVRELIKMMDIDIYGQCMNNTAWPLRPDTQQPYTAQEIMSDYKFVLALEPFNCQDYVSSSLADAFVVGAIPIVDGPKDYTRFSPTNNALIRVDEFVAPELLAQEIDMLDRNDTLYLERLNYKRSSSSPTELLPAFKKTWGDSSTPPSLLLPGTELQTETGRRQGADAWGLDRQGAYCGICRLARDIANNEYEWPSHTATTVEKQAVAPPISVCESEPRYLPGLPAQMMAYEDYLEHQKEQYYQSGLGSITHSLGVKVTFDKPQYDEPSDTWIQPGEVSGNMPSVAINRPGKVLGQGKLGSGNSAITTPPSYEMFYLLILILTLCVGVIVLLLITSKSARRMCLSPWRYLLYSKVPSDDREVESLERVMLRELGEDLIYE</sequence>
<proteinExistence type="inferred from homology"/>
<keyword evidence="5" id="KW-0333">Golgi apparatus</keyword>
<keyword evidence="5" id="KW-1133">Transmembrane helix</keyword>
<dbReference type="GO" id="GO:0046920">
    <property type="term" value="F:alpha-(1-&gt;3)-fucosyltransferase activity"/>
    <property type="evidence" value="ECO:0007669"/>
    <property type="project" value="TreeGrafter"/>
</dbReference>
<feature type="region of interest" description="Disordered" evidence="6">
    <location>
        <begin position="761"/>
        <end position="794"/>
    </location>
</feature>
<organism evidence="8 9">
    <name type="scientific">Dissophora globulifera</name>
    <dbReference type="NCBI Taxonomy" id="979702"/>
    <lineage>
        <taxon>Eukaryota</taxon>
        <taxon>Fungi</taxon>
        <taxon>Fungi incertae sedis</taxon>
        <taxon>Mucoromycota</taxon>
        <taxon>Mortierellomycotina</taxon>
        <taxon>Mortierellomycetes</taxon>
        <taxon>Mortierellales</taxon>
        <taxon>Mortierellaceae</taxon>
        <taxon>Dissophora</taxon>
    </lineage>
</organism>
<dbReference type="InterPro" id="IPR032675">
    <property type="entry name" value="LRR_dom_sf"/>
</dbReference>
<feature type="compositionally biased region" description="Acidic residues" evidence="6">
    <location>
        <begin position="51"/>
        <end position="69"/>
    </location>
</feature>
<dbReference type="EMBL" id="JAAAIP010000560">
    <property type="protein sequence ID" value="KAG0315138.1"/>
    <property type="molecule type" value="Genomic_DNA"/>
</dbReference>
<feature type="region of interest" description="Disordered" evidence="6">
    <location>
        <begin position="846"/>
        <end position="866"/>
    </location>
</feature>
<keyword evidence="5" id="KW-0812">Transmembrane</keyword>
<evidence type="ECO:0000256" key="1">
    <source>
        <dbReference type="ARBA" id="ARBA00004922"/>
    </source>
</evidence>
<keyword evidence="5" id="KW-0472">Membrane</keyword>
<dbReference type="EC" id="2.4.1.-" evidence="5"/>
<keyword evidence="3 5" id="KW-0328">Glycosyltransferase</keyword>
<feature type="transmembrane region" description="Helical" evidence="5">
    <location>
        <begin position="1338"/>
        <end position="1358"/>
    </location>
</feature>
<accession>A0A9P6UQC3</accession>
<evidence type="ECO:0000259" key="7">
    <source>
        <dbReference type="Pfam" id="PF00852"/>
    </source>
</evidence>
<dbReference type="Pfam" id="PF00852">
    <property type="entry name" value="Glyco_transf_10"/>
    <property type="match status" value="1"/>
</dbReference>
<protein>
    <recommendedName>
        <fullName evidence="5">Fucosyltransferase</fullName>
        <ecNumber evidence="5">2.4.1.-</ecNumber>
    </recommendedName>
</protein>